<protein>
    <submittedName>
        <fullName evidence="1">Uncharacterized protein</fullName>
    </submittedName>
</protein>
<gene>
    <name evidence="1" type="ORF">HPB49_001311</name>
</gene>
<sequence>MEDHNMRLVTILDTPTRTGNSVTRYTFPDLTFANTLDRISWTNLEENLGSDHSIISISVNSPKIRRPRGQATITDWKAYRQNQPNTQLNMRRPGQNKYGRPIDGPPRRWR</sequence>
<evidence type="ECO:0000313" key="1">
    <source>
        <dbReference type="EMBL" id="KAH7940524.1"/>
    </source>
</evidence>
<name>A0ACB8CCR0_DERSI</name>
<organism evidence="1 2">
    <name type="scientific">Dermacentor silvarum</name>
    <name type="common">Tick</name>
    <dbReference type="NCBI Taxonomy" id="543639"/>
    <lineage>
        <taxon>Eukaryota</taxon>
        <taxon>Metazoa</taxon>
        <taxon>Ecdysozoa</taxon>
        <taxon>Arthropoda</taxon>
        <taxon>Chelicerata</taxon>
        <taxon>Arachnida</taxon>
        <taxon>Acari</taxon>
        <taxon>Parasitiformes</taxon>
        <taxon>Ixodida</taxon>
        <taxon>Ixodoidea</taxon>
        <taxon>Ixodidae</taxon>
        <taxon>Rhipicephalinae</taxon>
        <taxon>Dermacentor</taxon>
    </lineage>
</organism>
<accession>A0ACB8CCR0</accession>
<evidence type="ECO:0000313" key="2">
    <source>
        <dbReference type="Proteomes" id="UP000821865"/>
    </source>
</evidence>
<dbReference type="Proteomes" id="UP000821865">
    <property type="component" value="Chromosome 7"/>
</dbReference>
<reference evidence="1" key="1">
    <citation type="submission" date="2020-05" db="EMBL/GenBank/DDBJ databases">
        <title>Large-scale comparative analyses of tick genomes elucidate their genetic diversity and vector capacities.</title>
        <authorList>
            <person name="Jia N."/>
            <person name="Wang J."/>
            <person name="Shi W."/>
            <person name="Du L."/>
            <person name="Sun Y."/>
            <person name="Zhan W."/>
            <person name="Jiang J."/>
            <person name="Wang Q."/>
            <person name="Zhang B."/>
            <person name="Ji P."/>
            <person name="Sakyi L.B."/>
            <person name="Cui X."/>
            <person name="Yuan T."/>
            <person name="Jiang B."/>
            <person name="Yang W."/>
            <person name="Lam T.T.-Y."/>
            <person name="Chang Q."/>
            <person name="Ding S."/>
            <person name="Wang X."/>
            <person name="Zhu J."/>
            <person name="Ruan X."/>
            <person name="Zhao L."/>
            <person name="Wei J."/>
            <person name="Que T."/>
            <person name="Du C."/>
            <person name="Cheng J."/>
            <person name="Dai P."/>
            <person name="Han X."/>
            <person name="Huang E."/>
            <person name="Gao Y."/>
            <person name="Liu J."/>
            <person name="Shao H."/>
            <person name="Ye R."/>
            <person name="Li L."/>
            <person name="Wei W."/>
            <person name="Wang X."/>
            <person name="Wang C."/>
            <person name="Yang T."/>
            <person name="Huo Q."/>
            <person name="Li W."/>
            <person name="Guo W."/>
            <person name="Chen H."/>
            <person name="Zhou L."/>
            <person name="Ni X."/>
            <person name="Tian J."/>
            <person name="Zhou Y."/>
            <person name="Sheng Y."/>
            <person name="Liu T."/>
            <person name="Pan Y."/>
            <person name="Xia L."/>
            <person name="Li J."/>
            <person name="Zhao F."/>
            <person name="Cao W."/>
        </authorList>
    </citation>
    <scope>NUCLEOTIDE SEQUENCE</scope>
    <source>
        <strain evidence="1">Dsil-2018</strain>
    </source>
</reference>
<keyword evidence="2" id="KW-1185">Reference proteome</keyword>
<dbReference type="EMBL" id="CM023476">
    <property type="protein sequence ID" value="KAH7940524.1"/>
    <property type="molecule type" value="Genomic_DNA"/>
</dbReference>
<comment type="caution">
    <text evidence="1">The sequence shown here is derived from an EMBL/GenBank/DDBJ whole genome shotgun (WGS) entry which is preliminary data.</text>
</comment>
<proteinExistence type="predicted"/>